<feature type="transmembrane region" description="Helical" evidence="1">
    <location>
        <begin position="281"/>
        <end position="304"/>
    </location>
</feature>
<dbReference type="PROSITE" id="PS51257">
    <property type="entry name" value="PROKAR_LIPOPROTEIN"/>
    <property type="match status" value="1"/>
</dbReference>
<evidence type="ECO:0000313" key="2">
    <source>
        <dbReference type="EMBL" id="KGR77118.1"/>
    </source>
</evidence>
<dbReference type="eggNOG" id="ENOG502Z8B9">
    <property type="taxonomic scope" value="Bacteria"/>
</dbReference>
<proteinExistence type="predicted"/>
<dbReference type="Proteomes" id="UP000030408">
    <property type="component" value="Unassembled WGS sequence"/>
</dbReference>
<keyword evidence="1" id="KW-1133">Transmembrane helix</keyword>
<keyword evidence="1" id="KW-0812">Transmembrane</keyword>
<evidence type="ECO:0000256" key="1">
    <source>
        <dbReference type="SAM" id="Phobius"/>
    </source>
</evidence>
<dbReference type="EMBL" id="JPVO01000041">
    <property type="protein sequence ID" value="KGR77118.1"/>
    <property type="molecule type" value="Genomic_DNA"/>
</dbReference>
<feature type="transmembrane region" description="Helical" evidence="1">
    <location>
        <begin position="225"/>
        <end position="252"/>
    </location>
</feature>
<dbReference type="RefSeq" id="WP_036198467.1">
    <property type="nucleotide sequence ID" value="NZ_AVCY01000015.1"/>
</dbReference>
<dbReference type="PANTHER" id="PTHR37305:SF1">
    <property type="entry name" value="MEMBRANE PROTEIN"/>
    <property type="match status" value="1"/>
</dbReference>
<evidence type="ECO:0000313" key="3">
    <source>
        <dbReference type="Proteomes" id="UP000030408"/>
    </source>
</evidence>
<feature type="transmembrane region" description="Helical" evidence="1">
    <location>
        <begin position="186"/>
        <end position="205"/>
    </location>
</feature>
<keyword evidence="3" id="KW-1185">Reference proteome</keyword>
<comment type="caution">
    <text evidence="2">The sequence shown here is derived from an EMBL/GenBank/DDBJ whole genome shotgun (WGS) entry which is preliminary data.</text>
</comment>
<keyword evidence="1" id="KW-0472">Membrane</keyword>
<organism evidence="2 3">
    <name type="scientific">Ureibacillus sinduriensis BLB-1 = JCM 15800</name>
    <dbReference type="NCBI Taxonomy" id="1384057"/>
    <lineage>
        <taxon>Bacteria</taxon>
        <taxon>Bacillati</taxon>
        <taxon>Bacillota</taxon>
        <taxon>Bacilli</taxon>
        <taxon>Bacillales</taxon>
        <taxon>Caryophanaceae</taxon>
        <taxon>Ureibacillus</taxon>
    </lineage>
</organism>
<dbReference type="STRING" id="1384057.CD33_04235"/>
<gene>
    <name evidence="2" type="ORF">CD33_04235</name>
</gene>
<feature type="transmembrane region" description="Helical" evidence="1">
    <location>
        <begin position="370"/>
        <end position="388"/>
    </location>
</feature>
<dbReference type="PANTHER" id="PTHR37305">
    <property type="entry name" value="INTEGRAL MEMBRANE PROTEIN-RELATED"/>
    <property type="match status" value="1"/>
</dbReference>
<feature type="transmembrane region" description="Helical" evidence="1">
    <location>
        <begin position="311"/>
        <end position="329"/>
    </location>
</feature>
<name>A0A0A3I373_9BACL</name>
<dbReference type="OrthoDB" id="2320684at2"/>
<accession>A0A0A3I373</accession>
<feature type="transmembrane region" description="Helical" evidence="1">
    <location>
        <begin position="20"/>
        <end position="37"/>
    </location>
</feature>
<protein>
    <submittedName>
        <fullName evidence="2">Uncharacterized protein</fullName>
    </submittedName>
</protein>
<dbReference type="AlphaFoldDB" id="A0A0A3I373"/>
<sequence>MRAYFKFEFIQFLFNKKNIAIYVILLFLACFYALKIAPSYDPIEKVDRDEIEARFLTREDFLNNVVIDENSYPLTRFAAAIYPEWNEYDKQRLDALDSNRLREYAGSTYKWYEYSDYMIFRNGNGLLYYNPRYYTAGNLYATEDGHYAYMYSASRYKGYAQGDSELSMDVFEERTALQTLQRLLHGYLPIILLVCCILFTADIVLKDKRNLTVIKGFPISVWRRLVVKGGVALIGSSLTIIPLSIGFIIVAIQHGMGDLNLPVPIFSYEARAFTTITMGEYLFQNVLLMLFWFLLLISLLLLLSIQIRHEFANLVLGCVVVFAEFYYYVRGLGFVKEIQWYPSSYVQVGQIVAGYREYLNNSASLTFENGIAVMSVCTAIILLVTLIISKTKRFKYL</sequence>
<reference evidence="2 3" key="1">
    <citation type="submission" date="2014-02" db="EMBL/GenBank/DDBJ databases">
        <title>Draft genome sequence of Lysinibacillus sinduriensis JCM 15800.</title>
        <authorList>
            <person name="Zhang F."/>
            <person name="Wang G."/>
            <person name="Zhang L."/>
        </authorList>
    </citation>
    <scope>NUCLEOTIDE SEQUENCE [LARGE SCALE GENOMIC DNA]</scope>
    <source>
        <strain evidence="2 3">JCM 15800</strain>
    </source>
</reference>